<protein>
    <recommendedName>
        <fullName evidence="3">EexN family lipoprotein</fullName>
    </recommendedName>
</protein>
<name>A0AA87Q5C4_RHIRH</name>
<reference evidence="1 2" key="1">
    <citation type="submission" date="2014-05" db="EMBL/GenBank/DDBJ databases">
        <title>Whole genome shotgun sequence of Rhizobium rhizogenes NBRC 13257.</title>
        <authorList>
            <person name="Katano-Makiyama Y."/>
            <person name="Hosoyama A."/>
            <person name="Hashimoto M."/>
            <person name="Hosoyama Y."/>
            <person name="Noguchi M."/>
            <person name="Tsuchikane K."/>
            <person name="Kimura A."/>
            <person name="Ohji S."/>
            <person name="Ichikawa N."/>
            <person name="Yamazoe A."/>
            <person name="Fujita N."/>
        </authorList>
    </citation>
    <scope>NUCLEOTIDE SEQUENCE [LARGE SCALE GENOMIC DNA]</scope>
    <source>
        <strain evidence="1 2">NBRC 13257</strain>
    </source>
</reference>
<gene>
    <name evidence="1" type="ORF">RRH01S_13_01810</name>
</gene>
<evidence type="ECO:0000313" key="1">
    <source>
        <dbReference type="EMBL" id="GAJ95820.1"/>
    </source>
</evidence>
<dbReference type="PROSITE" id="PS51257">
    <property type="entry name" value="PROKAR_LIPOPROTEIN"/>
    <property type="match status" value="1"/>
</dbReference>
<dbReference type="Proteomes" id="UP000026941">
    <property type="component" value="Unassembled WGS sequence"/>
</dbReference>
<dbReference type="NCBIfam" id="NF033894">
    <property type="entry name" value="Eex_IncN"/>
    <property type="match status" value="1"/>
</dbReference>
<comment type="caution">
    <text evidence="1">The sequence shown here is derived from an EMBL/GenBank/DDBJ whole genome shotgun (WGS) entry which is preliminary data.</text>
</comment>
<organism evidence="1 2">
    <name type="scientific">Rhizobium rhizogenes NBRC 13257</name>
    <dbReference type="NCBI Taxonomy" id="1220581"/>
    <lineage>
        <taxon>Bacteria</taxon>
        <taxon>Pseudomonadati</taxon>
        <taxon>Pseudomonadota</taxon>
        <taxon>Alphaproteobacteria</taxon>
        <taxon>Hyphomicrobiales</taxon>
        <taxon>Rhizobiaceae</taxon>
        <taxon>Rhizobium/Agrobacterium group</taxon>
        <taxon>Rhizobium</taxon>
    </lineage>
</organism>
<sequence length="77" mass="8506">MKRLIFLTFLIGLAGCSKQSERIYSVDELMADQTLLSDIIAKCRSNPGELRATPNCMNAEAADWKSRLERMGKALGG</sequence>
<accession>A0AA87Q5C4</accession>
<dbReference type="AlphaFoldDB" id="A0AA87Q5C4"/>
<dbReference type="InterPro" id="IPR047937">
    <property type="entry name" value="Eex_IncN-like"/>
</dbReference>
<dbReference type="EMBL" id="BAYX01000013">
    <property type="protein sequence ID" value="GAJ95820.1"/>
    <property type="molecule type" value="Genomic_DNA"/>
</dbReference>
<evidence type="ECO:0008006" key="3">
    <source>
        <dbReference type="Google" id="ProtNLM"/>
    </source>
</evidence>
<proteinExistence type="predicted"/>
<dbReference type="RefSeq" id="WP_037219256.1">
    <property type="nucleotide sequence ID" value="NZ_BAYX01000013.1"/>
</dbReference>
<evidence type="ECO:0000313" key="2">
    <source>
        <dbReference type="Proteomes" id="UP000026941"/>
    </source>
</evidence>